<organism evidence="1">
    <name type="scientific">Enterococcus casseliflavus</name>
    <name type="common">Enterococcus flavescens</name>
    <dbReference type="NCBI Taxonomy" id="37734"/>
    <lineage>
        <taxon>Bacteria</taxon>
        <taxon>Bacillati</taxon>
        <taxon>Bacillota</taxon>
        <taxon>Bacilli</taxon>
        <taxon>Lactobacillales</taxon>
        <taxon>Enterococcaceae</taxon>
        <taxon>Enterococcus</taxon>
    </lineage>
</organism>
<dbReference type="InterPro" id="IPR047951">
    <property type="entry name" value="Transpos_ISL3"/>
</dbReference>
<name>A0A6G2FMK9_ENTCA</name>
<evidence type="ECO:0000313" key="1">
    <source>
        <dbReference type="EMBL" id="MUN75771.1"/>
    </source>
</evidence>
<gene>
    <name evidence="1" type="ORF">EZ027_16610</name>
</gene>
<protein>
    <submittedName>
        <fullName evidence="1">ISL3 family transposase</fullName>
    </submittedName>
</protein>
<dbReference type="EMBL" id="WMHD01000058">
    <property type="protein sequence ID" value="MUN75771.1"/>
    <property type="molecule type" value="Genomic_DNA"/>
</dbReference>
<proteinExistence type="predicted"/>
<dbReference type="PANTHER" id="PTHR33498">
    <property type="entry name" value="TRANSPOSASE FOR INSERTION SEQUENCE ELEMENT IS1557"/>
    <property type="match status" value="1"/>
</dbReference>
<dbReference type="AlphaFoldDB" id="A0A6G2FMK9"/>
<dbReference type="PANTHER" id="PTHR33498:SF1">
    <property type="entry name" value="TRANSPOSASE FOR INSERTION SEQUENCE ELEMENT IS1557"/>
    <property type="match status" value="1"/>
</dbReference>
<sequence length="120" mass="13926">GIKNEGQIIKNGSHKTKVQLLPYRDTKTELRLVRTRFYCKECKSTFNAQTNLVDENCYLSKELKIQIALELAKNTTRKEIADRYFVSDVTVLRVLHSCLKTYHPRFDTLPLSFVLTSSNQ</sequence>
<reference evidence="1" key="1">
    <citation type="submission" date="2019-11" db="EMBL/GenBank/DDBJ databases">
        <title>Comparative Genomics of Multidrug-Resistant Enterococcus spp. isolated from Wastewater Treatment Plants.</title>
        <authorList>
            <person name="Sanderson H.A."/>
            <person name="Ortega-Polo R."/>
            <person name="Zaheer R."/>
            <person name="Goji N."/>
            <person name="Amoako K."/>
            <person name="Brown R.S."/>
            <person name="Majury A."/>
            <person name="Liss S.N."/>
            <person name="Mcallister T.A."/>
        </authorList>
    </citation>
    <scope>NUCLEOTIDE SEQUENCE</scope>
    <source>
        <strain evidence="1">B79</strain>
    </source>
</reference>
<feature type="non-terminal residue" evidence="1">
    <location>
        <position position="1"/>
    </location>
</feature>
<accession>A0A6G2FMK9</accession>
<comment type="caution">
    <text evidence="1">The sequence shown here is derived from an EMBL/GenBank/DDBJ whole genome shotgun (WGS) entry which is preliminary data.</text>
</comment>